<dbReference type="AlphaFoldDB" id="A0A387APH5"/>
<dbReference type="SMART" id="SM00332">
    <property type="entry name" value="PP2Cc"/>
    <property type="match status" value="1"/>
</dbReference>
<reference evidence="2 3" key="1">
    <citation type="submission" date="2018-09" db="EMBL/GenBank/DDBJ databases">
        <title>Genome sequencing of strain BHWM-4.</title>
        <authorList>
            <person name="Heo J."/>
            <person name="Kim S.-J."/>
            <person name="Kwon S.-W."/>
        </authorList>
    </citation>
    <scope>NUCLEOTIDE SEQUENCE [LARGE SCALE GENOMIC DNA]</scope>
    <source>
        <strain evidence="2 3">BHWM-4</strain>
    </source>
</reference>
<dbReference type="SUPFAM" id="SSF81606">
    <property type="entry name" value="PP2C-like"/>
    <property type="match status" value="1"/>
</dbReference>
<dbReference type="CDD" id="cd00143">
    <property type="entry name" value="PP2Cc"/>
    <property type="match status" value="1"/>
</dbReference>
<protein>
    <submittedName>
        <fullName evidence="2">Stp1/IreP family PP2C-type Ser/Thr phosphatase</fullName>
    </submittedName>
</protein>
<feature type="domain" description="PPM-type phosphatase" evidence="1">
    <location>
        <begin position="5"/>
        <end position="246"/>
    </location>
</feature>
<dbReference type="SMART" id="SM00331">
    <property type="entry name" value="PP2C_SIG"/>
    <property type="match status" value="1"/>
</dbReference>
<evidence type="ECO:0000313" key="3">
    <source>
        <dbReference type="Proteomes" id="UP000272003"/>
    </source>
</evidence>
<dbReference type="NCBIfam" id="NF033484">
    <property type="entry name" value="Stp1_PP2C_phos"/>
    <property type="match status" value="1"/>
</dbReference>
<dbReference type="OrthoDB" id="9801841at2"/>
<dbReference type="EMBL" id="CP032626">
    <property type="protein sequence ID" value="AYF92612.1"/>
    <property type="molecule type" value="Genomic_DNA"/>
</dbReference>
<gene>
    <name evidence="2" type="ORF">D7I45_03540</name>
</gene>
<evidence type="ECO:0000259" key="1">
    <source>
        <dbReference type="PROSITE" id="PS51746"/>
    </source>
</evidence>
<evidence type="ECO:0000313" key="2">
    <source>
        <dbReference type="EMBL" id="AYF92612.1"/>
    </source>
</evidence>
<organism evidence="2 3">
    <name type="scientific">Apilactobacillus bombintestini</name>
    <dbReference type="NCBI Taxonomy" id="2419772"/>
    <lineage>
        <taxon>Bacteria</taxon>
        <taxon>Bacillati</taxon>
        <taxon>Bacillota</taxon>
        <taxon>Bacilli</taxon>
        <taxon>Lactobacillales</taxon>
        <taxon>Lactobacillaceae</taxon>
        <taxon>Apilactobacillus</taxon>
    </lineage>
</organism>
<dbReference type="Proteomes" id="UP000272003">
    <property type="component" value="Chromosome"/>
</dbReference>
<dbReference type="Pfam" id="PF13672">
    <property type="entry name" value="PP2C_2"/>
    <property type="match status" value="1"/>
</dbReference>
<dbReference type="PANTHER" id="PTHR13832:SF860">
    <property type="entry name" value="PROTEIN PHOSPHATASE PHPP"/>
    <property type="match status" value="1"/>
</dbReference>
<dbReference type="Gene3D" id="3.60.40.10">
    <property type="entry name" value="PPM-type phosphatase domain"/>
    <property type="match status" value="1"/>
</dbReference>
<sequence>MVVNKMHVTADSEIGKTRNSNEDYIGYFKNKQGALIAILADGVGGNVGGDVAASMTVDFIGESFQNYHISSINETKLWLSNIIKQANENILSYGKTNEKFSKMATTVVIAIFFGNQYLLTHLGDSRCYLYRNNTLQQLTEDHSYVNYLIDKGKIKSSDDVDANMRNVIVKGLGVSEDADVDISNNALLPDDVVMICSDGLTKMVDDTNIENVLQKNISDDSKVNALMDLANENGGKDNISVLIINNRLGSDHL</sequence>
<name>A0A387APH5_9LACO</name>
<dbReference type="InterPro" id="IPR036457">
    <property type="entry name" value="PPM-type-like_dom_sf"/>
</dbReference>
<proteinExistence type="predicted"/>
<accession>A0A387APH5</accession>
<dbReference type="InterPro" id="IPR001932">
    <property type="entry name" value="PPM-type_phosphatase-like_dom"/>
</dbReference>
<dbReference type="PROSITE" id="PS51746">
    <property type="entry name" value="PPM_2"/>
    <property type="match status" value="1"/>
</dbReference>
<dbReference type="KEGG" id="abom:D7I45_03540"/>
<dbReference type="InterPro" id="IPR015655">
    <property type="entry name" value="PP2C"/>
</dbReference>
<dbReference type="PANTHER" id="PTHR13832">
    <property type="entry name" value="PROTEIN PHOSPHATASE 2C"/>
    <property type="match status" value="1"/>
</dbReference>
<keyword evidence="3" id="KW-1185">Reference proteome</keyword>
<dbReference type="GO" id="GO:0004722">
    <property type="term" value="F:protein serine/threonine phosphatase activity"/>
    <property type="evidence" value="ECO:0007669"/>
    <property type="project" value="InterPro"/>
</dbReference>